<evidence type="ECO:0000256" key="1">
    <source>
        <dbReference type="SAM" id="MobiDB-lite"/>
    </source>
</evidence>
<evidence type="ECO:0000313" key="2">
    <source>
        <dbReference type="EMBL" id="EHS63283.1"/>
    </source>
</evidence>
<dbReference type="HOGENOM" id="CLU_060582_0_0_1"/>
<feature type="compositionally biased region" description="Polar residues" evidence="1">
    <location>
        <begin position="292"/>
        <end position="306"/>
    </location>
</feature>
<dbReference type="EMBL" id="DS178283">
    <property type="protein sequence ID" value="EHS63283.1"/>
    <property type="molecule type" value="Genomic_DNA"/>
</dbReference>
<organism evidence="2 3">
    <name type="scientific">Puccinia graminis f. sp. tritici (strain CRL 75-36-700-3 / race SCCL)</name>
    <name type="common">Black stem rust fungus</name>
    <dbReference type="NCBI Taxonomy" id="418459"/>
    <lineage>
        <taxon>Eukaryota</taxon>
        <taxon>Fungi</taxon>
        <taxon>Dikarya</taxon>
        <taxon>Basidiomycota</taxon>
        <taxon>Pucciniomycotina</taxon>
        <taxon>Pucciniomycetes</taxon>
        <taxon>Pucciniales</taxon>
        <taxon>Pucciniaceae</taxon>
        <taxon>Puccinia</taxon>
    </lineage>
</organism>
<name>H6QRL3_PUCGT</name>
<dbReference type="AlphaFoldDB" id="H6QRL3"/>
<dbReference type="RefSeq" id="XP_003889856.1">
    <property type="nucleotide sequence ID" value="XM_003889807.1"/>
</dbReference>
<protein>
    <submittedName>
        <fullName evidence="2">Uncharacterized protein</fullName>
    </submittedName>
</protein>
<dbReference type="Proteomes" id="UP000008783">
    <property type="component" value="Unassembled WGS sequence"/>
</dbReference>
<dbReference type="GeneID" id="13540704"/>
<keyword evidence="3" id="KW-1185">Reference proteome</keyword>
<feature type="compositionally biased region" description="Basic and acidic residues" evidence="1">
    <location>
        <begin position="310"/>
        <end position="321"/>
    </location>
</feature>
<gene>
    <name evidence="2" type="ORF">PGTG_21499</name>
</gene>
<sequence>MLVKHFNSRITWELTQAGHIRSFLAIGQNSLHVAANKLSPGSFMPGAFASCDLFIDLLIDPTTRKATTLKHPYPPRELFTVTEVRTATCQEQPLTAQPHPRGSRDIAVIRIQKDMFEAETVDTSSIQSLMTAWTTDGITSVSGLCCKTCQSVKKADPHNIIEKSRLSVDNGGPPQHLYMLVHAALIIDESAQQLFMASLDFPFQLDFHGVGYTLFSRGFWNGTHYWTKMLKNIGGISGIWMHDDRANGGIARLEKFVAESIANIRRDNKDAQGLVPRYADNGRADNGRDANNRSNLESAPGQTPKSISGDLKRKPSGEFKVRLKIMKPPETSPAAKIEDKEAPVPPTSKEPMPPKKKKDGIPKSKVVKPFRAGSRASTRKAALQG</sequence>
<proteinExistence type="predicted"/>
<reference evidence="3" key="1">
    <citation type="journal article" date="2011" name="Proc. Natl. Acad. Sci. U.S.A.">
        <title>Obligate biotrophy features unraveled by the genomic analysis of rust fungi.</title>
        <authorList>
            <person name="Duplessis S."/>
            <person name="Cuomo C.A."/>
            <person name="Lin Y.-C."/>
            <person name="Aerts A."/>
            <person name="Tisserant E."/>
            <person name="Veneault-Fourrey C."/>
            <person name="Joly D.L."/>
            <person name="Hacquard S."/>
            <person name="Amselem J."/>
            <person name="Cantarel B.L."/>
            <person name="Chiu R."/>
            <person name="Coutinho P.M."/>
            <person name="Feau N."/>
            <person name="Field M."/>
            <person name="Frey P."/>
            <person name="Gelhaye E."/>
            <person name="Goldberg J."/>
            <person name="Grabherr M.G."/>
            <person name="Kodira C.D."/>
            <person name="Kohler A."/>
            <person name="Kuees U."/>
            <person name="Lindquist E.A."/>
            <person name="Lucas S.M."/>
            <person name="Mago R."/>
            <person name="Mauceli E."/>
            <person name="Morin E."/>
            <person name="Murat C."/>
            <person name="Pangilinan J.L."/>
            <person name="Park R."/>
            <person name="Pearson M."/>
            <person name="Quesneville H."/>
            <person name="Rouhier N."/>
            <person name="Sakthikumar S."/>
            <person name="Salamov A.A."/>
            <person name="Schmutz J."/>
            <person name="Selles B."/>
            <person name="Shapiro H."/>
            <person name="Tanguay P."/>
            <person name="Tuskan G.A."/>
            <person name="Henrissat B."/>
            <person name="Van de Peer Y."/>
            <person name="Rouze P."/>
            <person name="Ellis J.G."/>
            <person name="Dodds P.N."/>
            <person name="Schein J.E."/>
            <person name="Zhong S."/>
            <person name="Hamelin R.C."/>
            <person name="Grigoriev I.V."/>
            <person name="Szabo L.J."/>
            <person name="Martin F."/>
        </authorList>
    </citation>
    <scope>NUCLEOTIDE SEQUENCE [LARGE SCALE GENOMIC DNA]</scope>
    <source>
        <strain evidence="3">CRL 75-36-700-3 / race SCCL</strain>
    </source>
</reference>
<dbReference type="VEuPathDB" id="FungiDB:PGTG_21499"/>
<feature type="compositionally biased region" description="Basic and acidic residues" evidence="1">
    <location>
        <begin position="280"/>
        <end position="291"/>
    </location>
</feature>
<dbReference type="OrthoDB" id="2507532at2759"/>
<feature type="region of interest" description="Disordered" evidence="1">
    <location>
        <begin position="272"/>
        <end position="385"/>
    </location>
</feature>
<dbReference type="InParanoid" id="H6QRL3"/>
<evidence type="ECO:0000313" key="3">
    <source>
        <dbReference type="Proteomes" id="UP000008783"/>
    </source>
</evidence>
<dbReference type="KEGG" id="pgr:PGTG_21499"/>
<accession>H6QRL3</accession>